<evidence type="ECO:0000313" key="2">
    <source>
        <dbReference type="Proteomes" id="UP000016567"/>
    </source>
</evidence>
<comment type="caution">
    <text evidence="1">The sequence shown here is derived from an EMBL/GenBank/DDBJ whole genome shotgun (WGS) entry which is preliminary data.</text>
</comment>
<sequence>MEEVFAPPLLYIEELELLEVSLTELIDIYHSNQSHSDIHLYCDFNHQQLMHEHRRLLNEKGVHSVSFRDGYTLYPPFYD</sequence>
<gene>
    <name evidence="1" type="ORF">VAZ01S_017_00680</name>
</gene>
<proteinExistence type="predicted"/>
<name>U3ANU6_9VIBR</name>
<dbReference type="EMBL" id="BATL01000017">
    <property type="protein sequence ID" value="GAD74972.1"/>
    <property type="molecule type" value="Genomic_DNA"/>
</dbReference>
<protein>
    <submittedName>
        <fullName evidence="1">Uncharacterized protein</fullName>
    </submittedName>
</protein>
<dbReference type="AlphaFoldDB" id="U3ANU6"/>
<dbReference type="Proteomes" id="UP000016567">
    <property type="component" value="Unassembled WGS sequence"/>
</dbReference>
<reference evidence="1 2" key="1">
    <citation type="submission" date="2013-09" db="EMBL/GenBank/DDBJ databases">
        <title>Whole genome shotgun sequence of Vibrio azureus NBRC 104587.</title>
        <authorList>
            <person name="Isaki S."/>
            <person name="Hosoyama A."/>
            <person name="Numata M."/>
            <person name="Hashimoto M."/>
            <person name="Hosoyama Y."/>
            <person name="Tsuchikane K."/>
            <person name="Noguchi M."/>
            <person name="Hirakata S."/>
            <person name="Ichikawa N."/>
            <person name="Ohji S."/>
            <person name="Yamazoe A."/>
            <person name="Fujita N."/>
        </authorList>
    </citation>
    <scope>NUCLEOTIDE SEQUENCE [LARGE SCALE GENOMIC DNA]</scope>
    <source>
        <strain evidence="1 2">NBRC 104587</strain>
    </source>
</reference>
<organism evidence="1 2">
    <name type="scientific">Vibrio azureus NBRC 104587</name>
    <dbReference type="NCBI Taxonomy" id="1219077"/>
    <lineage>
        <taxon>Bacteria</taxon>
        <taxon>Pseudomonadati</taxon>
        <taxon>Pseudomonadota</taxon>
        <taxon>Gammaproteobacteria</taxon>
        <taxon>Vibrionales</taxon>
        <taxon>Vibrionaceae</taxon>
        <taxon>Vibrio</taxon>
    </lineage>
</organism>
<evidence type="ECO:0000313" key="1">
    <source>
        <dbReference type="EMBL" id="GAD74972.1"/>
    </source>
</evidence>
<accession>U3ANU6</accession>
<keyword evidence="2" id="KW-1185">Reference proteome</keyword>